<evidence type="ECO:0000313" key="3">
    <source>
        <dbReference type="EMBL" id="KAJ3031629.1"/>
    </source>
</evidence>
<dbReference type="InterPro" id="IPR012908">
    <property type="entry name" value="PGAP1-ab_dom-like"/>
</dbReference>
<comment type="subcellular location">
    <subcellularLocation>
        <location evidence="1">Endoplasmic reticulum membrane</location>
    </subcellularLocation>
</comment>
<proteinExistence type="inferred from homology"/>
<dbReference type="EMBL" id="JADGJD010002544">
    <property type="protein sequence ID" value="KAJ3031629.1"/>
    <property type="molecule type" value="Genomic_DNA"/>
</dbReference>
<keyword evidence="1" id="KW-0256">Endoplasmic reticulum</keyword>
<dbReference type="GO" id="GO:0015031">
    <property type="term" value="P:protein transport"/>
    <property type="evidence" value="ECO:0007669"/>
    <property type="project" value="UniProtKB-KW"/>
</dbReference>
<comment type="function">
    <text evidence="1">Involved in inositol deacylation of GPI-anchored proteins which plays important roles in the quality control and ER-associated degradation of GPI-anchored proteins.</text>
</comment>
<dbReference type="SUPFAM" id="SSF53474">
    <property type="entry name" value="alpha/beta-Hydrolases"/>
    <property type="match status" value="1"/>
</dbReference>
<protein>
    <recommendedName>
        <fullName evidence="1">GPI inositol-deacylase</fullName>
        <ecNumber evidence="1">3.1.-.-</ecNumber>
    </recommendedName>
</protein>
<keyword evidence="1" id="KW-0472">Membrane</keyword>
<evidence type="ECO:0000256" key="1">
    <source>
        <dbReference type="RuleBase" id="RU365011"/>
    </source>
</evidence>
<accession>A0AAD5S2D3</accession>
<dbReference type="GO" id="GO:0016788">
    <property type="term" value="F:hydrolase activity, acting on ester bonds"/>
    <property type="evidence" value="ECO:0007669"/>
    <property type="project" value="InterPro"/>
</dbReference>
<dbReference type="Pfam" id="PF07819">
    <property type="entry name" value="PGAP1"/>
    <property type="match status" value="1"/>
</dbReference>
<comment type="caution">
    <text evidence="3">The sequence shown here is derived from an EMBL/GenBank/DDBJ whole genome shotgun (WGS) entry which is preliminary data.</text>
</comment>
<dbReference type="PANTHER" id="PTHR11440">
    <property type="entry name" value="LECITHIN-CHOLESTEROL ACYLTRANSFERASE-RELATED"/>
    <property type="match status" value="1"/>
</dbReference>
<comment type="similarity">
    <text evidence="1">Belongs to the GPI inositol-deacylase family.</text>
</comment>
<dbReference type="GO" id="GO:0005789">
    <property type="term" value="C:endoplasmic reticulum membrane"/>
    <property type="evidence" value="ECO:0007669"/>
    <property type="project" value="UniProtKB-SubCell"/>
</dbReference>
<evidence type="ECO:0000259" key="2">
    <source>
        <dbReference type="Pfam" id="PF07819"/>
    </source>
</evidence>
<dbReference type="Gene3D" id="3.40.50.1820">
    <property type="entry name" value="alpha/beta hydrolase"/>
    <property type="match status" value="1"/>
</dbReference>
<dbReference type="AlphaFoldDB" id="A0AAD5S2D3"/>
<keyword evidence="1" id="KW-0813">Transport</keyword>
<gene>
    <name evidence="3" type="ORF">HK097_005429</name>
</gene>
<feature type="domain" description="GPI inositol-deacylase PGAP1-like alpha/beta" evidence="2">
    <location>
        <begin position="45"/>
        <end position="122"/>
    </location>
</feature>
<name>A0AAD5S2D3_9FUNG</name>
<keyword evidence="4" id="KW-1185">Reference proteome</keyword>
<sequence length="304" mass="33502">MGPSFLPLHYWTGVREALEALGCRIIITKVPRAADISVRATALKNMLEQRLEPGEEVNLVGHSMGGLDCRYMISKLLPEAAKKGEVPFKVKSLTTISTPHHGSSIASFANITTFFTPLTTLLAKSPSLDFRAFLQLTPTYLSETFTPQTPNDPSVAYFSYGADATRQFEKLNPIVKVAYPMFWTWEYLGTVEGPNDGLVSVESARWGEYIRTLDADHVDLINLFNQWKWEAALKAANVSKTVGDAAGAVAGAVGAGDKAEQAKEAGRMSKKEVEMDLKKDEEKKQFNAIMLYLEIATMLADRGF</sequence>
<keyword evidence="1" id="KW-0378">Hydrolase</keyword>
<dbReference type="InterPro" id="IPR029058">
    <property type="entry name" value="AB_hydrolase_fold"/>
</dbReference>
<evidence type="ECO:0000313" key="4">
    <source>
        <dbReference type="Proteomes" id="UP001212841"/>
    </source>
</evidence>
<reference evidence="3" key="1">
    <citation type="submission" date="2020-05" db="EMBL/GenBank/DDBJ databases">
        <title>Phylogenomic resolution of chytrid fungi.</title>
        <authorList>
            <person name="Stajich J.E."/>
            <person name="Amses K."/>
            <person name="Simmons R."/>
            <person name="Seto K."/>
            <person name="Myers J."/>
            <person name="Bonds A."/>
            <person name="Quandt C.A."/>
            <person name="Barry K."/>
            <person name="Liu P."/>
            <person name="Grigoriev I."/>
            <person name="Longcore J.E."/>
            <person name="James T.Y."/>
        </authorList>
    </citation>
    <scope>NUCLEOTIDE SEQUENCE</scope>
    <source>
        <strain evidence="3">JEL0318</strain>
    </source>
</reference>
<organism evidence="3 4">
    <name type="scientific">Rhizophlyctis rosea</name>
    <dbReference type="NCBI Taxonomy" id="64517"/>
    <lineage>
        <taxon>Eukaryota</taxon>
        <taxon>Fungi</taxon>
        <taxon>Fungi incertae sedis</taxon>
        <taxon>Chytridiomycota</taxon>
        <taxon>Chytridiomycota incertae sedis</taxon>
        <taxon>Chytridiomycetes</taxon>
        <taxon>Rhizophlyctidales</taxon>
        <taxon>Rhizophlyctidaceae</taxon>
        <taxon>Rhizophlyctis</taxon>
    </lineage>
</organism>
<keyword evidence="1" id="KW-0653">Protein transport</keyword>
<dbReference type="EC" id="3.1.-.-" evidence="1"/>
<dbReference type="Proteomes" id="UP001212841">
    <property type="component" value="Unassembled WGS sequence"/>
</dbReference>